<sequence>MSGYRVFFILLSVWALPLAMLAQPYAADDRGLEPVENAAAIGLTILSNPTLSVSTVDQYRNGITVDHTTLQLSISLGLTWSLQVRLTDNLRYQTNSIPASALGIRALNLSNRPEVLLSTADQMIASGLANLPISLGTTFRYRLQGGNALLKPGGSYTTTLVFSCTGL</sequence>
<reference evidence="2" key="2">
    <citation type="submission" date="2023-07" db="EMBL/GenBank/DDBJ databases">
        <authorList>
            <person name="Jung D.-H."/>
        </authorList>
    </citation>
    <scope>NUCLEOTIDE SEQUENCE [LARGE SCALE GENOMIC DNA]</scope>
    <source>
        <strain evidence="2">JA-25</strain>
    </source>
</reference>
<dbReference type="RefSeq" id="WP_166692129.1">
    <property type="nucleotide sequence ID" value="NZ_WAEL01000004.1"/>
</dbReference>
<reference evidence="2" key="1">
    <citation type="submission" date="2019-09" db="EMBL/GenBank/DDBJ databases">
        <authorList>
            <person name="Jung D.-H."/>
        </authorList>
    </citation>
    <scope>NUCLEOTIDE SEQUENCE [LARGE SCALE GENOMIC DNA]</scope>
    <source>
        <strain evidence="2">JA-25</strain>
    </source>
</reference>
<protein>
    <recommendedName>
        <fullName evidence="3">Fimbrial protein</fullName>
    </recommendedName>
</protein>
<evidence type="ECO:0000313" key="1">
    <source>
        <dbReference type="EMBL" id="NID10977.1"/>
    </source>
</evidence>
<keyword evidence="2" id="KW-1185">Reference proteome</keyword>
<comment type="caution">
    <text evidence="1">The sequence shown here is derived from an EMBL/GenBank/DDBJ whole genome shotgun (WGS) entry which is preliminary data.</text>
</comment>
<organism evidence="1 2">
    <name type="scientific">Fibrivirga algicola</name>
    <dbReference type="NCBI Taxonomy" id="2950420"/>
    <lineage>
        <taxon>Bacteria</taxon>
        <taxon>Pseudomonadati</taxon>
        <taxon>Bacteroidota</taxon>
        <taxon>Cytophagia</taxon>
        <taxon>Cytophagales</taxon>
        <taxon>Spirosomataceae</taxon>
        <taxon>Fibrivirga</taxon>
    </lineage>
</organism>
<dbReference type="Proteomes" id="UP000606008">
    <property type="component" value="Unassembled WGS sequence"/>
</dbReference>
<accession>A0ABX0QG05</accession>
<name>A0ABX0QG05_9BACT</name>
<evidence type="ECO:0008006" key="3">
    <source>
        <dbReference type="Google" id="ProtNLM"/>
    </source>
</evidence>
<dbReference type="EMBL" id="WAEL01000004">
    <property type="protein sequence ID" value="NID10977.1"/>
    <property type="molecule type" value="Genomic_DNA"/>
</dbReference>
<evidence type="ECO:0000313" key="2">
    <source>
        <dbReference type="Proteomes" id="UP000606008"/>
    </source>
</evidence>
<proteinExistence type="predicted"/>
<gene>
    <name evidence="1" type="ORF">F7231_12425</name>
</gene>